<dbReference type="PRINTS" id="PR00081">
    <property type="entry name" value="GDHRDH"/>
</dbReference>
<accession>A0A810KZX6</accession>
<dbReference type="AlphaFoldDB" id="A0A810KZX6"/>
<organism evidence="6 7">
    <name type="scientific">Actinocatenispora sera</name>
    <dbReference type="NCBI Taxonomy" id="390989"/>
    <lineage>
        <taxon>Bacteria</taxon>
        <taxon>Bacillati</taxon>
        <taxon>Actinomycetota</taxon>
        <taxon>Actinomycetes</taxon>
        <taxon>Micromonosporales</taxon>
        <taxon>Micromonosporaceae</taxon>
        <taxon>Actinocatenispora</taxon>
    </lineage>
</organism>
<protein>
    <recommendedName>
        <fullName evidence="5">Ketoreductase domain-containing protein</fullName>
    </recommendedName>
</protein>
<keyword evidence="7" id="KW-1185">Reference proteome</keyword>
<evidence type="ECO:0000313" key="7">
    <source>
        <dbReference type="Proteomes" id="UP000680750"/>
    </source>
</evidence>
<dbReference type="SUPFAM" id="SSF51735">
    <property type="entry name" value="NAD(P)-binding Rossmann-fold domains"/>
    <property type="match status" value="1"/>
</dbReference>
<dbReference type="InterPro" id="IPR002347">
    <property type="entry name" value="SDR_fam"/>
</dbReference>
<evidence type="ECO:0000313" key="6">
    <source>
        <dbReference type="EMBL" id="BCJ28497.1"/>
    </source>
</evidence>
<evidence type="ECO:0000259" key="5">
    <source>
        <dbReference type="SMART" id="SM00822"/>
    </source>
</evidence>
<reference evidence="6" key="1">
    <citation type="submission" date="2020-08" db="EMBL/GenBank/DDBJ databases">
        <title>Whole genome shotgun sequence of Actinocatenispora sera NBRC 101916.</title>
        <authorList>
            <person name="Komaki H."/>
            <person name="Tamura T."/>
        </authorList>
    </citation>
    <scope>NUCLEOTIDE SEQUENCE</scope>
    <source>
        <strain evidence="6">NBRC 101916</strain>
    </source>
</reference>
<feature type="domain" description="Ketoreductase" evidence="5">
    <location>
        <begin position="31"/>
        <end position="218"/>
    </location>
</feature>
<feature type="region of interest" description="Disordered" evidence="4">
    <location>
        <begin position="1"/>
        <end position="23"/>
    </location>
</feature>
<sequence length="277" mass="28445">MPDGDSAAPVRTGPAPTPTFMDTSELDLTGRLAVVTGAGRGIGRAVAVELARAGARLALVARSADQLAEVRDELAAAGAVAEAYSADLADIATVAELGARIERDLGPAGVLINNAGVVGPIGPTDRLSVADVEQSFRVNAIAPMLLTAAFLESMRKAGWGRIVNVSTGVVAHPTALARGNTYVAAKSALEAHSLNLAAELAGTGVTVSVYRPGRVDTAMQGWIRDQDPDTVGGGLVERFAEWHRSGELITPAHSARALVSRLGDTETGRILDVADAA</sequence>
<dbReference type="GO" id="GO:0016491">
    <property type="term" value="F:oxidoreductase activity"/>
    <property type="evidence" value="ECO:0007669"/>
    <property type="project" value="UniProtKB-KW"/>
</dbReference>
<dbReference type="CDD" id="cd05233">
    <property type="entry name" value="SDR_c"/>
    <property type="match status" value="1"/>
</dbReference>
<evidence type="ECO:0000256" key="3">
    <source>
        <dbReference type="RuleBase" id="RU000363"/>
    </source>
</evidence>
<dbReference type="GO" id="GO:0016020">
    <property type="term" value="C:membrane"/>
    <property type="evidence" value="ECO:0007669"/>
    <property type="project" value="TreeGrafter"/>
</dbReference>
<proteinExistence type="inferred from homology"/>
<name>A0A810KZX6_9ACTN</name>
<dbReference type="PANTHER" id="PTHR44196:SF1">
    <property type="entry name" value="DEHYDROGENASE_REDUCTASE SDR FAMILY MEMBER 7B"/>
    <property type="match status" value="1"/>
</dbReference>
<dbReference type="Gene3D" id="3.40.50.720">
    <property type="entry name" value="NAD(P)-binding Rossmann-like Domain"/>
    <property type="match status" value="1"/>
</dbReference>
<dbReference type="Proteomes" id="UP000680750">
    <property type="component" value="Chromosome"/>
</dbReference>
<dbReference type="KEGG" id="aser:Asera_26050"/>
<dbReference type="Pfam" id="PF00106">
    <property type="entry name" value="adh_short"/>
    <property type="match status" value="1"/>
</dbReference>
<dbReference type="PANTHER" id="PTHR44196">
    <property type="entry name" value="DEHYDROGENASE/REDUCTASE SDR FAMILY MEMBER 7B"/>
    <property type="match status" value="1"/>
</dbReference>
<gene>
    <name evidence="6" type="ORF">Asera_26050</name>
</gene>
<keyword evidence="2" id="KW-0560">Oxidoreductase</keyword>
<dbReference type="EMBL" id="AP023354">
    <property type="protein sequence ID" value="BCJ28497.1"/>
    <property type="molecule type" value="Genomic_DNA"/>
</dbReference>
<evidence type="ECO:0000256" key="1">
    <source>
        <dbReference type="ARBA" id="ARBA00006484"/>
    </source>
</evidence>
<evidence type="ECO:0000256" key="2">
    <source>
        <dbReference type="ARBA" id="ARBA00023002"/>
    </source>
</evidence>
<dbReference type="PRINTS" id="PR00080">
    <property type="entry name" value="SDRFAMILY"/>
</dbReference>
<comment type="similarity">
    <text evidence="1 3">Belongs to the short-chain dehydrogenases/reductases (SDR) family.</text>
</comment>
<dbReference type="InterPro" id="IPR057326">
    <property type="entry name" value="KR_dom"/>
</dbReference>
<evidence type="ECO:0000256" key="4">
    <source>
        <dbReference type="SAM" id="MobiDB-lite"/>
    </source>
</evidence>
<dbReference type="SMART" id="SM00822">
    <property type="entry name" value="PKS_KR"/>
    <property type="match status" value="1"/>
</dbReference>
<dbReference type="InterPro" id="IPR036291">
    <property type="entry name" value="NAD(P)-bd_dom_sf"/>
</dbReference>